<feature type="compositionally biased region" description="Basic and acidic residues" evidence="1">
    <location>
        <begin position="8"/>
        <end position="24"/>
    </location>
</feature>
<protein>
    <submittedName>
        <fullName evidence="2">Uncharacterized protein</fullName>
    </submittedName>
</protein>
<evidence type="ECO:0000313" key="3">
    <source>
        <dbReference type="Proteomes" id="UP000886998"/>
    </source>
</evidence>
<organism evidence="2 3">
    <name type="scientific">Trichonephila inaurata madagascariensis</name>
    <dbReference type="NCBI Taxonomy" id="2747483"/>
    <lineage>
        <taxon>Eukaryota</taxon>
        <taxon>Metazoa</taxon>
        <taxon>Ecdysozoa</taxon>
        <taxon>Arthropoda</taxon>
        <taxon>Chelicerata</taxon>
        <taxon>Arachnida</taxon>
        <taxon>Araneae</taxon>
        <taxon>Araneomorphae</taxon>
        <taxon>Entelegynae</taxon>
        <taxon>Araneoidea</taxon>
        <taxon>Nephilidae</taxon>
        <taxon>Trichonephila</taxon>
        <taxon>Trichonephila inaurata</taxon>
    </lineage>
</organism>
<name>A0A8X6IN19_9ARAC</name>
<evidence type="ECO:0000256" key="1">
    <source>
        <dbReference type="SAM" id="MobiDB-lite"/>
    </source>
</evidence>
<sequence length="98" mass="11641">MIDASCSNEDRMSQFHQSNSEHKNESIGYRVNEAMQQGIDQDVTMRTKEFVGILFDDTLLDLEEYIGETYLPPYLYYFVLRKLKKKSHLFLILDLFHK</sequence>
<accession>A0A8X6IN19</accession>
<dbReference type="Proteomes" id="UP000886998">
    <property type="component" value="Unassembled WGS sequence"/>
</dbReference>
<proteinExistence type="predicted"/>
<gene>
    <name evidence="2" type="ORF">TNIN_361471</name>
</gene>
<evidence type="ECO:0000313" key="2">
    <source>
        <dbReference type="EMBL" id="GFS53023.1"/>
    </source>
</evidence>
<keyword evidence="3" id="KW-1185">Reference proteome</keyword>
<comment type="caution">
    <text evidence="2">The sequence shown here is derived from an EMBL/GenBank/DDBJ whole genome shotgun (WGS) entry which is preliminary data.</text>
</comment>
<dbReference type="AlphaFoldDB" id="A0A8X6IN19"/>
<reference evidence="2" key="1">
    <citation type="submission" date="2020-08" db="EMBL/GenBank/DDBJ databases">
        <title>Multicomponent nature underlies the extraordinary mechanical properties of spider dragline silk.</title>
        <authorList>
            <person name="Kono N."/>
            <person name="Nakamura H."/>
            <person name="Mori M."/>
            <person name="Yoshida Y."/>
            <person name="Ohtoshi R."/>
            <person name="Malay A.D."/>
            <person name="Moran D.A.P."/>
            <person name="Tomita M."/>
            <person name="Numata K."/>
            <person name="Arakawa K."/>
        </authorList>
    </citation>
    <scope>NUCLEOTIDE SEQUENCE</scope>
</reference>
<feature type="region of interest" description="Disordered" evidence="1">
    <location>
        <begin position="1"/>
        <end position="24"/>
    </location>
</feature>
<dbReference type="EMBL" id="BMAV01026748">
    <property type="protein sequence ID" value="GFS53023.1"/>
    <property type="molecule type" value="Genomic_DNA"/>
</dbReference>